<comment type="caution">
    <text evidence="21">The sequence shown here is derived from an EMBL/GenBank/DDBJ whole genome shotgun (WGS) entry which is preliminary data.</text>
</comment>
<feature type="transmembrane region" description="Helical" evidence="19">
    <location>
        <begin position="313"/>
        <end position="334"/>
    </location>
</feature>
<organism evidence="21 22">
    <name type="scientific">Apodemus speciosus</name>
    <name type="common">Large Japanese field mouse</name>
    <dbReference type="NCBI Taxonomy" id="105296"/>
    <lineage>
        <taxon>Eukaryota</taxon>
        <taxon>Metazoa</taxon>
        <taxon>Chordata</taxon>
        <taxon>Craniata</taxon>
        <taxon>Vertebrata</taxon>
        <taxon>Euteleostomi</taxon>
        <taxon>Mammalia</taxon>
        <taxon>Eutheria</taxon>
        <taxon>Euarchontoglires</taxon>
        <taxon>Glires</taxon>
        <taxon>Rodentia</taxon>
        <taxon>Myomorpha</taxon>
        <taxon>Muroidea</taxon>
        <taxon>Muridae</taxon>
        <taxon>Murinae</taxon>
        <taxon>Apodemus</taxon>
    </lineage>
</organism>
<evidence type="ECO:0000256" key="16">
    <source>
        <dbReference type="ARBA" id="ARBA00048325"/>
    </source>
</evidence>
<evidence type="ECO:0000256" key="9">
    <source>
        <dbReference type="ARBA" id="ARBA00022842"/>
    </source>
</evidence>
<evidence type="ECO:0000256" key="2">
    <source>
        <dbReference type="ARBA" id="ARBA00004760"/>
    </source>
</evidence>
<feature type="domain" description="Endonuclease/exonuclease/phosphatase" evidence="20">
    <location>
        <begin position="2"/>
        <end position="232"/>
    </location>
</feature>
<evidence type="ECO:0000256" key="10">
    <source>
        <dbReference type="ARBA" id="ARBA00022919"/>
    </source>
</evidence>
<dbReference type="EC" id="3.1.4.12" evidence="5"/>
<dbReference type="InterPro" id="IPR038772">
    <property type="entry name" value="Sph/SMPD2-like"/>
</dbReference>
<evidence type="ECO:0000256" key="13">
    <source>
        <dbReference type="ARBA" id="ARBA00023136"/>
    </source>
</evidence>
<feature type="transmembrane region" description="Helical" evidence="19">
    <location>
        <begin position="286"/>
        <end position="307"/>
    </location>
</feature>
<dbReference type="EMBL" id="BAAFST010000010">
    <property type="protein sequence ID" value="GAB1295058.1"/>
    <property type="molecule type" value="Genomic_DNA"/>
</dbReference>
<evidence type="ECO:0000313" key="22">
    <source>
        <dbReference type="Proteomes" id="UP001623349"/>
    </source>
</evidence>
<evidence type="ECO:0000256" key="6">
    <source>
        <dbReference type="ARBA" id="ARBA00022692"/>
    </source>
</evidence>
<proteinExistence type="inferred from homology"/>
<keyword evidence="13 19" id="KW-0472">Membrane</keyword>
<evidence type="ECO:0000256" key="4">
    <source>
        <dbReference type="ARBA" id="ARBA00006335"/>
    </source>
</evidence>
<reference evidence="21 22" key="1">
    <citation type="submission" date="2024-08" db="EMBL/GenBank/DDBJ databases">
        <title>The draft genome of Apodemus speciosus.</title>
        <authorList>
            <person name="Nabeshima K."/>
            <person name="Suzuki S."/>
            <person name="Onuma M."/>
        </authorList>
    </citation>
    <scope>NUCLEOTIDE SEQUENCE [LARGE SCALE GENOMIC DNA]</scope>
    <source>
        <strain evidence="21">IB14-021</strain>
    </source>
</reference>
<comment type="catalytic activity">
    <reaction evidence="16">
        <text>an N-(acyl)-sphingosylphosphocholine + H2O = an N-acyl-sphingoid base + phosphocholine + H(+)</text>
        <dbReference type="Rhea" id="RHEA:45300"/>
        <dbReference type="ChEBI" id="CHEBI:15377"/>
        <dbReference type="ChEBI" id="CHEBI:15378"/>
        <dbReference type="ChEBI" id="CHEBI:64583"/>
        <dbReference type="ChEBI" id="CHEBI:83273"/>
        <dbReference type="ChEBI" id="CHEBI:295975"/>
    </reaction>
    <physiologicalReaction direction="left-to-right" evidence="16">
        <dbReference type="Rhea" id="RHEA:45301"/>
    </physiologicalReaction>
</comment>
<evidence type="ECO:0000256" key="11">
    <source>
        <dbReference type="ARBA" id="ARBA00022989"/>
    </source>
</evidence>
<comment type="pathway">
    <text evidence="2">Lipid metabolism; sphingolipid metabolism.</text>
</comment>
<evidence type="ECO:0000256" key="14">
    <source>
        <dbReference type="ARBA" id="ARBA00047675"/>
    </source>
</evidence>
<dbReference type="SUPFAM" id="SSF56219">
    <property type="entry name" value="DNase I-like"/>
    <property type="match status" value="1"/>
</dbReference>
<evidence type="ECO:0000313" key="21">
    <source>
        <dbReference type="EMBL" id="GAB1295058.1"/>
    </source>
</evidence>
<protein>
    <recommendedName>
        <fullName evidence="5">sphingomyelin phosphodiesterase</fullName>
        <ecNumber evidence="5">3.1.4.12</ecNumber>
    </recommendedName>
</protein>
<feature type="region of interest" description="Disordered" evidence="18">
    <location>
        <begin position="356"/>
        <end position="382"/>
    </location>
</feature>
<evidence type="ECO:0000256" key="17">
    <source>
        <dbReference type="ARBA" id="ARBA00049346"/>
    </source>
</evidence>
<comment type="subcellular location">
    <subcellularLocation>
        <location evidence="1">Membrane</location>
        <topology evidence="1">Multi-pass membrane protein</topology>
    </subcellularLocation>
</comment>
<keyword evidence="11 19" id="KW-1133">Transmembrane helix</keyword>
<comment type="catalytic activity">
    <reaction evidence="17">
        <text>1-O-octadecyl-sn-glycero-3-phosphocholine + H2O = 1-O-octadecyl-sn-glycerol + phosphocholine + H(+)</text>
        <dbReference type="Rhea" id="RHEA:39923"/>
        <dbReference type="ChEBI" id="CHEBI:15377"/>
        <dbReference type="ChEBI" id="CHEBI:15378"/>
        <dbReference type="ChEBI" id="CHEBI:74001"/>
        <dbReference type="ChEBI" id="CHEBI:75216"/>
        <dbReference type="ChEBI" id="CHEBI:295975"/>
    </reaction>
    <physiologicalReaction direction="left-to-right" evidence="17">
        <dbReference type="Rhea" id="RHEA:39924"/>
    </physiologicalReaction>
</comment>
<gene>
    <name evidence="21" type="ORF">APTSU1_001029200</name>
</gene>
<keyword evidence="10" id="KW-0746">Sphingolipid metabolism</keyword>
<keyword evidence="8" id="KW-0378">Hydrolase</keyword>
<dbReference type="Proteomes" id="UP001623349">
    <property type="component" value="Unassembled WGS sequence"/>
</dbReference>
<evidence type="ECO:0000256" key="8">
    <source>
        <dbReference type="ARBA" id="ARBA00022801"/>
    </source>
</evidence>
<dbReference type="InterPro" id="IPR036691">
    <property type="entry name" value="Endo/exonu/phosph_ase_sf"/>
</dbReference>
<keyword evidence="12" id="KW-0443">Lipid metabolism</keyword>
<evidence type="ECO:0000256" key="3">
    <source>
        <dbReference type="ARBA" id="ARBA00004991"/>
    </source>
</evidence>
<comment type="pathway">
    <text evidence="3">Sphingolipid metabolism.</text>
</comment>
<evidence type="ECO:0000256" key="5">
    <source>
        <dbReference type="ARBA" id="ARBA00012369"/>
    </source>
</evidence>
<dbReference type="PANTHER" id="PTHR16320:SF24">
    <property type="entry name" value="PHOSPHODIESTERASE, PUTATIVE-RELATED"/>
    <property type="match status" value="1"/>
</dbReference>
<name>A0ABQ0F760_APOSI</name>
<evidence type="ECO:0000256" key="12">
    <source>
        <dbReference type="ARBA" id="ARBA00023098"/>
    </source>
</evidence>
<dbReference type="Gene3D" id="3.60.10.10">
    <property type="entry name" value="Endonuclease/exonuclease/phosphatase"/>
    <property type="match status" value="1"/>
</dbReference>
<comment type="catalytic activity">
    <reaction evidence="14">
        <text>a sphingosylphosphocholine + H2O = a sphingoid base + phosphocholine + H(+)</text>
        <dbReference type="Rhea" id="RHEA:45296"/>
        <dbReference type="ChEBI" id="CHEBI:15377"/>
        <dbReference type="ChEBI" id="CHEBI:15378"/>
        <dbReference type="ChEBI" id="CHEBI:84410"/>
        <dbReference type="ChEBI" id="CHEBI:85171"/>
        <dbReference type="ChEBI" id="CHEBI:295975"/>
    </reaction>
    <physiologicalReaction direction="left-to-right" evidence="14">
        <dbReference type="Rhea" id="RHEA:45297"/>
    </physiologicalReaction>
</comment>
<dbReference type="Pfam" id="PF03372">
    <property type="entry name" value="Exo_endo_phos"/>
    <property type="match status" value="1"/>
</dbReference>
<evidence type="ECO:0000256" key="18">
    <source>
        <dbReference type="SAM" id="MobiDB-lite"/>
    </source>
</evidence>
<accession>A0ABQ0F760</accession>
<keyword evidence="22" id="KW-1185">Reference proteome</keyword>
<dbReference type="InterPro" id="IPR005135">
    <property type="entry name" value="Endo/exonuclease/phosphatase"/>
</dbReference>
<evidence type="ECO:0000256" key="1">
    <source>
        <dbReference type="ARBA" id="ARBA00004141"/>
    </source>
</evidence>
<evidence type="ECO:0000256" key="19">
    <source>
        <dbReference type="SAM" id="Phobius"/>
    </source>
</evidence>
<keyword evidence="9" id="KW-0460">Magnesium</keyword>
<evidence type="ECO:0000256" key="7">
    <source>
        <dbReference type="ARBA" id="ARBA00022723"/>
    </source>
</evidence>
<comment type="similarity">
    <text evidence="4">Belongs to the neutral sphingomyelinase family.</text>
</comment>
<evidence type="ECO:0000256" key="15">
    <source>
        <dbReference type="ARBA" id="ARBA00048209"/>
    </source>
</evidence>
<comment type="catalytic activity">
    <reaction evidence="15">
        <text>1-hexadecanoyl-sn-glycero-3-phosphocholine + H2O = 1-hexadecanoyl-sn-glycerol + phosphocholine + H(+)</text>
        <dbReference type="Rhea" id="RHEA:41119"/>
        <dbReference type="ChEBI" id="CHEBI:15377"/>
        <dbReference type="ChEBI" id="CHEBI:15378"/>
        <dbReference type="ChEBI" id="CHEBI:72998"/>
        <dbReference type="ChEBI" id="CHEBI:75542"/>
        <dbReference type="ChEBI" id="CHEBI:295975"/>
    </reaction>
    <physiologicalReaction direction="left-to-right" evidence="15">
        <dbReference type="Rhea" id="RHEA:41120"/>
    </physiologicalReaction>
</comment>
<keyword evidence="6 19" id="KW-0812">Transmembrane</keyword>
<evidence type="ECO:0000259" key="20">
    <source>
        <dbReference type="Pfam" id="PF03372"/>
    </source>
</evidence>
<keyword evidence="7" id="KW-0479">Metal-binding</keyword>
<sequence>MKRLGDFLNLESFDLALLEEVWSEQDFQYLRQRLSGTYPDAHYFRRHPIQEITQHVYALNGYPYMFYHGDWFCGKSVGLLVLRLSGLVLNAYVTHLHAEYSRQKDIYLAHRVAQAWELAQFIQCHTSKNADVVLLCGDLNMHPRDLGCCLLKEWTGLRDAFVETEDFKGSDDGCTMVPKNCYVSQQDLGPFPLGIRIDYVLYKAGSGFHICCKTLKTTTGCDPQSGMPFSDHEALMATLYVKHSPPQEDPCPARGPQERPALISLLREARTELGLAAAKARWWATFLGYVIAWGLALLVLLCVLAAGEEAREVAIILWTPGVGLVLGAGAIYLFHKQEAKGLCRAQAEMQLVLTRETETRDPGSEPPLAHCLQQEGDRADEQ</sequence>
<dbReference type="PANTHER" id="PTHR16320">
    <property type="entry name" value="SPHINGOMYELINASE FAMILY MEMBER"/>
    <property type="match status" value="1"/>
</dbReference>